<reference evidence="1 2" key="1">
    <citation type="journal article" date="2013" name="Nature">
        <title>Insights into bilaterian evolution from three spiralian genomes.</title>
        <authorList>
            <person name="Simakov O."/>
            <person name="Marletaz F."/>
            <person name="Cho S.J."/>
            <person name="Edsinger-Gonzales E."/>
            <person name="Havlak P."/>
            <person name="Hellsten U."/>
            <person name="Kuo D.H."/>
            <person name="Larsson T."/>
            <person name="Lv J."/>
            <person name="Arendt D."/>
            <person name="Savage R."/>
            <person name="Osoegawa K."/>
            <person name="de Jong P."/>
            <person name="Grimwood J."/>
            <person name="Chapman J.A."/>
            <person name="Shapiro H."/>
            <person name="Aerts A."/>
            <person name="Otillar R.P."/>
            <person name="Terry A.Y."/>
            <person name="Boore J.L."/>
            <person name="Grigoriev I.V."/>
            <person name="Lindberg D.R."/>
            <person name="Seaver E.C."/>
            <person name="Weisblat D.A."/>
            <person name="Putnam N.H."/>
            <person name="Rokhsar D.S."/>
        </authorList>
    </citation>
    <scope>NUCLEOTIDE SEQUENCE [LARGE SCALE GENOMIC DNA]</scope>
</reference>
<dbReference type="AlphaFoldDB" id="V4BEK7"/>
<dbReference type="KEGG" id="lgi:LOTGIDRAFT_176358"/>
<dbReference type="RefSeq" id="XP_009045091.1">
    <property type="nucleotide sequence ID" value="XM_009046843.1"/>
</dbReference>
<protein>
    <submittedName>
        <fullName evidence="1">Uncharacterized protein</fullName>
    </submittedName>
</protein>
<dbReference type="HOGENOM" id="CLU_2294806_0_0_1"/>
<dbReference type="OrthoDB" id="6775587at2759"/>
<name>V4BEK7_LOTGI</name>
<dbReference type="Proteomes" id="UP000030746">
    <property type="component" value="Unassembled WGS sequence"/>
</dbReference>
<proteinExistence type="predicted"/>
<dbReference type="CTD" id="20243716"/>
<dbReference type="GeneID" id="20243716"/>
<organism evidence="1 2">
    <name type="scientific">Lottia gigantea</name>
    <name type="common">Giant owl limpet</name>
    <dbReference type="NCBI Taxonomy" id="225164"/>
    <lineage>
        <taxon>Eukaryota</taxon>
        <taxon>Metazoa</taxon>
        <taxon>Spiralia</taxon>
        <taxon>Lophotrochozoa</taxon>
        <taxon>Mollusca</taxon>
        <taxon>Gastropoda</taxon>
        <taxon>Patellogastropoda</taxon>
        <taxon>Lottioidea</taxon>
        <taxon>Lottiidae</taxon>
        <taxon>Lottia</taxon>
    </lineage>
</organism>
<evidence type="ECO:0000313" key="2">
    <source>
        <dbReference type="Proteomes" id="UP000030746"/>
    </source>
</evidence>
<evidence type="ECO:0000313" key="1">
    <source>
        <dbReference type="EMBL" id="ESP04222.1"/>
    </source>
</evidence>
<gene>
    <name evidence="1" type="ORF">LOTGIDRAFT_176358</name>
</gene>
<accession>V4BEK7</accession>
<sequence length="101" mass="11838">MVSGQGITYEEEVDDYTEDYPITREIDEFDDMVASGQGITFLSDNIEELLNRLRVILAAMHEGHRSHRQFNEVNCILKRLLEKDQNKNRRKPNIKTLNPNF</sequence>
<keyword evidence="2" id="KW-1185">Reference proteome</keyword>
<dbReference type="EMBL" id="KB199838">
    <property type="protein sequence ID" value="ESP04222.1"/>
    <property type="molecule type" value="Genomic_DNA"/>
</dbReference>